<dbReference type="OrthoDB" id="773436at2759"/>
<dbReference type="GeneID" id="111016715"/>
<evidence type="ECO:0000259" key="7">
    <source>
        <dbReference type="PROSITE" id="PS50811"/>
    </source>
</evidence>
<feature type="region of interest" description="Disordered" evidence="6">
    <location>
        <begin position="1"/>
        <end position="77"/>
    </location>
</feature>
<feature type="compositionally biased region" description="Low complexity" evidence="6">
    <location>
        <begin position="150"/>
        <end position="183"/>
    </location>
</feature>
<dbReference type="Gene3D" id="2.20.25.80">
    <property type="entry name" value="WRKY domain"/>
    <property type="match status" value="1"/>
</dbReference>
<keyword evidence="5" id="KW-0539">Nucleus</keyword>
<dbReference type="KEGG" id="mcha:111016715"/>
<protein>
    <submittedName>
        <fullName evidence="9">Probable WRKY transcription factor 69 isoform X1</fullName>
    </submittedName>
</protein>
<evidence type="ECO:0000256" key="5">
    <source>
        <dbReference type="ARBA" id="ARBA00023242"/>
    </source>
</evidence>
<dbReference type="Proteomes" id="UP000504603">
    <property type="component" value="Unplaced"/>
</dbReference>
<proteinExistence type="predicted"/>
<dbReference type="SMART" id="SM00774">
    <property type="entry name" value="WRKY"/>
    <property type="match status" value="1"/>
</dbReference>
<feature type="compositionally biased region" description="Basic residues" evidence="6">
    <location>
        <begin position="139"/>
        <end position="149"/>
    </location>
</feature>
<dbReference type="FunFam" id="2.20.25.80:FF:000004">
    <property type="entry name" value="WRKY transcription factor 65"/>
    <property type="match status" value="1"/>
</dbReference>
<dbReference type="InterPro" id="IPR044810">
    <property type="entry name" value="WRKY_plant"/>
</dbReference>
<keyword evidence="4" id="KW-0804">Transcription</keyword>
<gene>
    <name evidence="9" type="primary">LOC111016715</name>
</gene>
<dbReference type="InterPro" id="IPR036576">
    <property type="entry name" value="WRKY_dom_sf"/>
</dbReference>
<organism evidence="8 9">
    <name type="scientific">Momordica charantia</name>
    <name type="common">Bitter gourd</name>
    <name type="synonym">Balsam pear</name>
    <dbReference type="NCBI Taxonomy" id="3673"/>
    <lineage>
        <taxon>Eukaryota</taxon>
        <taxon>Viridiplantae</taxon>
        <taxon>Streptophyta</taxon>
        <taxon>Embryophyta</taxon>
        <taxon>Tracheophyta</taxon>
        <taxon>Spermatophyta</taxon>
        <taxon>Magnoliopsida</taxon>
        <taxon>eudicotyledons</taxon>
        <taxon>Gunneridae</taxon>
        <taxon>Pentapetalae</taxon>
        <taxon>rosids</taxon>
        <taxon>fabids</taxon>
        <taxon>Cucurbitales</taxon>
        <taxon>Cucurbitaceae</taxon>
        <taxon>Momordiceae</taxon>
        <taxon>Momordica</taxon>
    </lineage>
</organism>
<evidence type="ECO:0000256" key="2">
    <source>
        <dbReference type="ARBA" id="ARBA00023015"/>
    </source>
</evidence>
<dbReference type="GO" id="GO:0005634">
    <property type="term" value="C:nucleus"/>
    <property type="evidence" value="ECO:0007669"/>
    <property type="project" value="UniProtKB-SubCell"/>
</dbReference>
<evidence type="ECO:0000256" key="1">
    <source>
        <dbReference type="ARBA" id="ARBA00004123"/>
    </source>
</evidence>
<dbReference type="SUPFAM" id="SSF118290">
    <property type="entry name" value="WRKY DNA-binding domain"/>
    <property type="match status" value="1"/>
</dbReference>
<dbReference type="Pfam" id="PF03106">
    <property type="entry name" value="WRKY"/>
    <property type="match status" value="1"/>
</dbReference>
<feature type="domain" description="WRKY" evidence="7">
    <location>
        <begin position="76"/>
        <end position="136"/>
    </location>
</feature>
<dbReference type="PANTHER" id="PTHR32096:SF19">
    <property type="entry name" value="OS01G0750100 PROTEIN"/>
    <property type="match status" value="1"/>
</dbReference>
<accession>A0A6J1D2C7</accession>
<evidence type="ECO:0000256" key="4">
    <source>
        <dbReference type="ARBA" id="ARBA00023163"/>
    </source>
</evidence>
<dbReference type="PROSITE" id="PS50811">
    <property type="entry name" value="WRKY"/>
    <property type="match status" value="1"/>
</dbReference>
<evidence type="ECO:0000313" key="9">
    <source>
        <dbReference type="RefSeq" id="XP_022147889.1"/>
    </source>
</evidence>
<dbReference type="GO" id="GO:0003700">
    <property type="term" value="F:DNA-binding transcription factor activity"/>
    <property type="evidence" value="ECO:0007669"/>
    <property type="project" value="InterPro"/>
</dbReference>
<evidence type="ECO:0000313" key="8">
    <source>
        <dbReference type="Proteomes" id="UP000504603"/>
    </source>
</evidence>
<feature type="region of interest" description="Disordered" evidence="6">
    <location>
        <begin position="137"/>
        <end position="192"/>
    </location>
</feature>
<name>A0A6J1D2C7_MOMCH</name>
<keyword evidence="8" id="KW-1185">Reference proteome</keyword>
<evidence type="ECO:0000256" key="3">
    <source>
        <dbReference type="ARBA" id="ARBA00023125"/>
    </source>
</evidence>
<dbReference type="AlphaFoldDB" id="A0A6J1D2C7"/>
<keyword evidence="2" id="KW-0805">Transcription regulation</keyword>
<dbReference type="InterPro" id="IPR003657">
    <property type="entry name" value="WRKY_dom"/>
</dbReference>
<reference evidence="9" key="1">
    <citation type="submission" date="2025-08" db="UniProtKB">
        <authorList>
            <consortium name="RefSeq"/>
        </authorList>
    </citation>
    <scope>IDENTIFICATION</scope>
    <source>
        <strain evidence="9">OHB3-1</strain>
    </source>
</reference>
<dbReference type="GO" id="GO:0000976">
    <property type="term" value="F:transcription cis-regulatory region binding"/>
    <property type="evidence" value="ECO:0007669"/>
    <property type="project" value="TreeGrafter"/>
</dbReference>
<dbReference type="PANTHER" id="PTHR32096">
    <property type="entry name" value="WRKY TRANSCRIPTION FACTOR 30-RELATED-RELATED"/>
    <property type="match status" value="1"/>
</dbReference>
<dbReference type="RefSeq" id="XP_022147889.1">
    <property type="nucleotide sequence ID" value="XM_022292197.1"/>
</dbReference>
<comment type="subcellular location">
    <subcellularLocation>
        <location evidence="1">Nucleus</location>
    </subcellularLocation>
</comment>
<evidence type="ECO:0000256" key="6">
    <source>
        <dbReference type="SAM" id="MobiDB-lite"/>
    </source>
</evidence>
<dbReference type="SMR" id="A0A6J1D2C7"/>
<keyword evidence="3" id="KW-0238">DNA-binding</keyword>
<sequence>MDRRVRTNPFVSEQEDPEPTSDDGLPLESPSDGNDSKLAAGPAPKKSRRGVQKRVVSVPIGDVDGPKSKGEAYPPSDSWAWRKYGQKPIKGSPYPRGYYRCSSSKGCPARKQVERSRVDPTKLVITYAFDHNHQLPAAKSHHHHHHHHSSPSPAAITAASAAADDSSPGSTTTSSSTSSGDHTNMTPTSPSPAAKFEEAAAVFASQPELELGGDSLLIKPCLGDFGWLADVAYDRILEGPICGGGDIFDDADVMVLSTRVDDVDESLFADLGELPEGSVIFGRRAVHTDGPNRTRGRVLNC</sequence>